<feature type="compositionally biased region" description="Polar residues" evidence="5">
    <location>
        <begin position="1"/>
        <end position="10"/>
    </location>
</feature>
<dbReference type="GO" id="GO:0003677">
    <property type="term" value="F:DNA binding"/>
    <property type="evidence" value="ECO:0007669"/>
    <property type="project" value="InterPro"/>
</dbReference>
<keyword evidence="2" id="KW-0240">DNA-directed RNA polymerase</keyword>
<feature type="region of interest" description="Disordered" evidence="5">
    <location>
        <begin position="1"/>
        <end position="36"/>
    </location>
</feature>
<protein>
    <recommendedName>
        <fullName evidence="8">DNA-directed RNA polymerase III subunit RPC4</fullName>
    </recommendedName>
</protein>
<gene>
    <name evidence="6" type="ORF">CEUSTIGMA_g2198.t1</name>
</gene>
<dbReference type="OrthoDB" id="5836119at2759"/>
<feature type="region of interest" description="Disordered" evidence="5">
    <location>
        <begin position="64"/>
        <end position="141"/>
    </location>
</feature>
<name>A0A250WVA2_9CHLO</name>
<keyword evidence="7" id="KW-1185">Reference proteome</keyword>
<evidence type="ECO:0000313" key="6">
    <source>
        <dbReference type="EMBL" id="GAX74751.1"/>
    </source>
</evidence>
<dbReference type="GO" id="GO:0042797">
    <property type="term" value="P:tRNA transcription by RNA polymerase III"/>
    <property type="evidence" value="ECO:0007669"/>
    <property type="project" value="TreeGrafter"/>
</dbReference>
<evidence type="ECO:0008006" key="8">
    <source>
        <dbReference type="Google" id="ProtNLM"/>
    </source>
</evidence>
<dbReference type="Proteomes" id="UP000232323">
    <property type="component" value="Unassembled WGS sequence"/>
</dbReference>
<accession>A0A250WVA2</accession>
<sequence>MDQPGPSTSGRGEDAKNGGKKVKFTPIVPTRRKKAGEGADIAVTAADAAAVNAEFQDLIAAAQSGAAWQRGRGRGGRGSQMGGRGSMGQPAAAQVTFGGSSLDRPSLAPAKPIRPGVSGVAASSNHNSSGHASQPSVKKEGGVDVVMEEFPAFESKVKVEEKRFVLQEALDYSQYYPTTLPLQPPGKLYNDIPDIKSGPLLDLAVIEDEVINTARDLSLGEEDEQEHMFLVQLPSVLPISAASKAAAVQAAASAPQAATGSSENSSKRAPAAGLTSEAASRSCSLKELPSGSVGKLLIYRSGRVKLRMGDVIMDVSPGLPCQHRMDAPKPNGIQAVVDNQK</sequence>
<evidence type="ECO:0000256" key="1">
    <source>
        <dbReference type="ARBA" id="ARBA00004123"/>
    </source>
</evidence>
<evidence type="ECO:0000256" key="4">
    <source>
        <dbReference type="ARBA" id="ARBA00023242"/>
    </source>
</evidence>
<organism evidence="6 7">
    <name type="scientific">Chlamydomonas eustigma</name>
    <dbReference type="NCBI Taxonomy" id="1157962"/>
    <lineage>
        <taxon>Eukaryota</taxon>
        <taxon>Viridiplantae</taxon>
        <taxon>Chlorophyta</taxon>
        <taxon>core chlorophytes</taxon>
        <taxon>Chlorophyceae</taxon>
        <taxon>CS clade</taxon>
        <taxon>Chlamydomonadales</taxon>
        <taxon>Chlamydomonadaceae</taxon>
        <taxon>Chlamydomonas</taxon>
    </lineage>
</organism>
<keyword evidence="3" id="KW-0804">Transcription</keyword>
<evidence type="ECO:0000313" key="7">
    <source>
        <dbReference type="Proteomes" id="UP000232323"/>
    </source>
</evidence>
<reference evidence="6 7" key="1">
    <citation type="submission" date="2017-08" db="EMBL/GenBank/DDBJ databases">
        <title>Acidophilic green algal genome provides insights into adaptation to an acidic environment.</title>
        <authorList>
            <person name="Hirooka S."/>
            <person name="Hirose Y."/>
            <person name="Kanesaki Y."/>
            <person name="Higuchi S."/>
            <person name="Fujiwara T."/>
            <person name="Onuma R."/>
            <person name="Era A."/>
            <person name="Ohbayashi R."/>
            <person name="Uzuka A."/>
            <person name="Nozaki H."/>
            <person name="Yoshikawa H."/>
            <person name="Miyagishima S.Y."/>
        </authorList>
    </citation>
    <scope>NUCLEOTIDE SEQUENCE [LARGE SCALE GENOMIC DNA]</scope>
    <source>
        <strain evidence="6 7">NIES-2499</strain>
    </source>
</reference>
<dbReference type="Pfam" id="PF05132">
    <property type="entry name" value="RNA_pol_Rpc4"/>
    <property type="match status" value="1"/>
</dbReference>
<dbReference type="GO" id="GO:0005666">
    <property type="term" value="C:RNA polymerase III complex"/>
    <property type="evidence" value="ECO:0007669"/>
    <property type="project" value="InterPro"/>
</dbReference>
<comment type="caution">
    <text evidence="6">The sequence shown here is derived from an EMBL/GenBank/DDBJ whole genome shotgun (WGS) entry which is preliminary data.</text>
</comment>
<dbReference type="PANTHER" id="PTHR13408">
    <property type="entry name" value="DNA-DIRECTED RNA POLYMERASE III"/>
    <property type="match status" value="1"/>
</dbReference>
<evidence type="ECO:0000256" key="5">
    <source>
        <dbReference type="SAM" id="MobiDB-lite"/>
    </source>
</evidence>
<evidence type="ECO:0000256" key="3">
    <source>
        <dbReference type="ARBA" id="ARBA00023163"/>
    </source>
</evidence>
<comment type="subcellular location">
    <subcellularLocation>
        <location evidence="1">Nucleus</location>
    </subcellularLocation>
</comment>
<feature type="compositionally biased region" description="Low complexity" evidence="5">
    <location>
        <begin position="117"/>
        <end position="133"/>
    </location>
</feature>
<feature type="compositionally biased region" description="Gly residues" evidence="5">
    <location>
        <begin position="76"/>
        <end position="86"/>
    </location>
</feature>
<dbReference type="AlphaFoldDB" id="A0A250WVA2"/>
<dbReference type="PANTHER" id="PTHR13408:SF0">
    <property type="entry name" value="DNA-DIRECTED RNA POLYMERASE III SUBUNIT RPC4"/>
    <property type="match status" value="1"/>
</dbReference>
<proteinExistence type="predicted"/>
<dbReference type="EMBL" id="BEGY01000009">
    <property type="protein sequence ID" value="GAX74751.1"/>
    <property type="molecule type" value="Genomic_DNA"/>
</dbReference>
<dbReference type="STRING" id="1157962.A0A250WVA2"/>
<dbReference type="InterPro" id="IPR007811">
    <property type="entry name" value="RPC4"/>
</dbReference>
<keyword evidence="4" id="KW-0539">Nucleus</keyword>
<evidence type="ECO:0000256" key="2">
    <source>
        <dbReference type="ARBA" id="ARBA00022478"/>
    </source>
</evidence>